<dbReference type="SMART" id="SM00066">
    <property type="entry name" value="GAL4"/>
    <property type="match status" value="1"/>
</dbReference>
<dbReference type="Proteomes" id="UP001251528">
    <property type="component" value="Unassembled WGS sequence"/>
</dbReference>
<dbReference type="InterPro" id="IPR053178">
    <property type="entry name" value="Osmoadaptation_assoc"/>
</dbReference>
<dbReference type="GO" id="GO:0000981">
    <property type="term" value="F:DNA-binding transcription factor activity, RNA polymerase II-specific"/>
    <property type="evidence" value="ECO:0007669"/>
    <property type="project" value="InterPro"/>
</dbReference>
<dbReference type="Pfam" id="PF11951">
    <property type="entry name" value="Fungal_trans_2"/>
    <property type="match status" value="1"/>
</dbReference>
<protein>
    <recommendedName>
        <fullName evidence="3">Zn(2)-C6 fungal-type domain-containing protein</fullName>
    </recommendedName>
</protein>
<accession>A0AAJ0CT03</accession>
<proteinExistence type="predicted"/>
<gene>
    <name evidence="4" type="ORF">QQS21_003528</name>
</gene>
<dbReference type="GO" id="GO:0008270">
    <property type="term" value="F:zinc ion binding"/>
    <property type="evidence" value="ECO:0007669"/>
    <property type="project" value="InterPro"/>
</dbReference>
<sequence length="472" mass="53533">MVPRPITKPRCNHCRRKKIKCDYQQPACGPCLKKGLSCTYQRDLVFVIHDTGTAVPEPRRAPVRSDTVQGTGTRVRKVTVPTSPEGATQNVADLYSKFLSLYLPHQEQYTSKWLPMVPNTSHQPRVVELAIRALSTMMMGQRTKNEDTKVAARRYYGRALLDLRSMIDRPRPKSEWIQYLLATMLLQIFESISLSGVNGFVSHAKGIAMFIQQAGPEAFQDNPLHLTLLSGRASLIARSIFEEVPTFLASSKWKTIPWQKIPKDDYHHLLDIFVQVPTLVYARKQLANGHSVGSMKTDNPALLLRTCRYVNTALDDWYGDLTTRLGPLHRVIGGIEAQPKPPYTVPEFVVPNFSNGQKLFAFWIAKLVTFESAIRTLELESASDADKSPWLDEEYRKCTISIADSCCILSLHFFKTFSTVLGMQFVMMPLRCAAVCYGIFDMKERQSWCLRRIGDVSNRNFGLWADMDDSKD</sequence>
<dbReference type="Pfam" id="PF00172">
    <property type="entry name" value="Zn_clus"/>
    <property type="match status" value="1"/>
</dbReference>
<keyword evidence="1" id="KW-0539">Nucleus</keyword>
<dbReference type="PANTHER" id="PTHR38111">
    <property type="entry name" value="ZN(2)-C6 FUNGAL-TYPE DOMAIN-CONTAINING PROTEIN-RELATED"/>
    <property type="match status" value="1"/>
</dbReference>
<evidence type="ECO:0000313" key="4">
    <source>
        <dbReference type="EMBL" id="KAK2606011.1"/>
    </source>
</evidence>
<dbReference type="PROSITE" id="PS50048">
    <property type="entry name" value="ZN2_CY6_FUNGAL_2"/>
    <property type="match status" value="1"/>
</dbReference>
<evidence type="ECO:0000313" key="5">
    <source>
        <dbReference type="Proteomes" id="UP001251528"/>
    </source>
</evidence>
<feature type="region of interest" description="Disordered" evidence="2">
    <location>
        <begin position="57"/>
        <end position="76"/>
    </location>
</feature>
<feature type="domain" description="Zn(2)-C6 fungal-type" evidence="3">
    <location>
        <begin position="10"/>
        <end position="40"/>
    </location>
</feature>
<comment type="caution">
    <text evidence="4">The sequence shown here is derived from an EMBL/GenBank/DDBJ whole genome shotgun (WGS) entry which is preliminary data.</text>
</comment>
<dbReference type="CDD" id="cd00067">
    <property type="entry name" value="GAL4"/>
    <property type="match status" value="1"/>
</dbReference>
<evidence type="ECO:0000256" key="2">
    <source>
        <dbReference type="SAM" id="MobiDB-lite"/>
    </source>
</evidence>
<dbReference type="Gene3D" id="4.10.240.10">
    <property type="entry name" value="Zn(2)-C6 fungal-type DNA-binding domain"/>
    <property type="match status" value="1"/>
</dbReference>
<evidence type="ECO:0000259" key="3">
    <source>
        <dbReference type="PROSITE" id="PS50048"/>
    </source>
</evidence>
<dbReference type="AlphaFoldDB" id="A0AAJ0CT03"/>
<dbReference type="InterPro" id="IPR021858">
    <property type="entry name" value="Fun_TF"/>
</dbReference>
<keyword evidence="5" id="KW-1185">Reference proteome</keyword>
<dbReference type="SUPFAM" id="SSF57701">
    <property type="entry name" value="Zn2/Cys6 DNA-binding domain"/>
    <property type="match status" value="1"/>
</dbReference>
<reference evidence="4" key="1">
    <citation type="submission" date="2023-06" db="EMBL/GenBank/DDBJ databases">
        <title>Conoideocrella luteorostrata (Hypocreales: Clavicipitaceae), a potential biocontrol fungus for elongate hemlock scale in United States Christmas tree production areas.</title>
        <authorList>
            <person name="Barrett H."/>
            <person name="Lovett B."/>
            <person name="Macias A.M."/>
            <person name="Stajich J.E."/>
            <person name="Kasson M.T."/>
        </authorList>
    </citation>
    <scope>NUCLEOTIDE SEQUENCE</scope>
    <source>
        <strain evidence="4">ARSEF 14590</strain>
    </source>
</reference>
<organism evidence="4 5">
    <name type="scientific">Conoideocrella luteorostrata</name>
    <dbReference type="NCBI Taxonomy" id="1105319"/>
    <lineage>
        <taxon>Eukaryota</taxon>
        <taxon>Fungi</taxon>
        <taxon>Dikarya</taxon>
        <taxon>Ascomycota</taxon>
        <taxon>Pezizomycotina</taxon>
        <taxon>Sordariomycetes</taxon>
        <taxon>Hypocreomycetidae</taxon>
        <taxon>Hypocreales</taxon>
        <taxon>Clavicipitaceae</taxon>
        <taxon>Conoideocrella</taxon>
    </lineage>
</organism>
<name>A0AAJ0CT03_9HYPO</name>
<dbReference type="InterPro" id="IPR001138">
    <property type="entry name" value="Zn2Cys6_DnaBD"/>
</dbReference>
<dbReference type="InterPro" id="IPR036864">
    <property type="entry name" value="Zn2-C6_fun-type_DNA-bd_sf"/>
</dbReference>
<dbReference type="EMBL" id="JASWJB010000047">
    <property type="protein sequence ID" value="KAK2606011.1"/>
    <property type="molecule type" value="Genomic_DNA"/>
</dbReference>
<evidence type="ECO:0000256" key="1">
    <source>
        <dbReference type="ARBA" id="ARBA00023242"/>
    </source>
</evidence>